<dbReference type="SMART" id="SM00360">
    <property type="entry name" value="RRM"/>
    <property type="match status" value="1"/>
</dbReference>
<dbReference type="InterPro" id="IPR012677">
    <property type="entry name" value="Nucleotide-bd_a/b_plait_sf"/>
</dbReference>
<dbReference type="PANTHER" id="PTHR48025:SF1">
    <property type="entry name" value="RRM DOMAIN-CONTAINING PROTEIN"/>
    <property type="match status" value="1"/>
</dbReference>
<dbReference type="SUPFAM" id="SSF54928">
    <property type="entry name" value="RNA-binding domain, RBD"/>
    <property type="match status" value="1"/>
</dbReference>
<protein>
    <recommendedName>
        <fullName evidence="3">RRM domain-containing protein</fullName>
    </recommendedName>
</protein>
<dbReference type="InterPro" id="IPR000504">
    <property type="entry name" value="RRM_dom"/>
</dbReference>
<sequence length="295" mass="34180">MPRGNPITLFVYNIPLSMHWKGLWALSQYHGNVIDAFILEKKSKNGKRFGFVRFSKILDAQRAISRINGQENSGKILPNRSKELMEILKQNDWAYMKEFFINIEPWSMKNIVSERVAWIDISGVPQHCWNYDSFKRVDNFLSHNGSIPARGDAADVLMDWANEDISNMSLSMKMDQNEGLEMQIEEGMEVGLSEQVRQIWDKERSLSSKNIYIEAEGSEDQDRVLTTKGKLKRDWGTRKEKGKEVFRNDESIANLSLLDSDISNRRKVILKEAHKTWEVGQNWVLACEAMRSCDR</sequence>
<organism evidence="4 5">
    <name type="scientific">Gossypium anomalum</name>
    <dbReference type="NCBI Taxonomy" id="47600"/>
    <lineage>
        <taxon>Eukaryota</taxon>
        <taxon>Viridiplantae</taxon>
        <taxon>Streptophyta</taxon>
        <taxon>Embryophyta</taxon>
        <taxon>Tracheophyta</taxon>
        <taxon>Spermatophyta</taxon>
        <taxon>Magnoliopsida</taxon>
        <taxon>eudicotyledons</taxon>
        <taxon>Gunneridae</taxon>
        <taxon>Pentapetalae</taxon>
        <taxon>rosids</taxon>
        <taxon>malvids</taxon>
        <taxon>Malvales</taxon>
        <taxon>Malvaceae</taxon>
        <taxon>Malvoideae</taxon>
        <taxon>Gossypium</taxon>
    </lineage>
</organism>
<name>A0A8J5YTD2_9ROSI</name>
<evidence type="ECO:0000259" key="3">
    <source>
        <dbReference type="PROSITE" id="PS50102"/>
    </source>
</evidence>
<reference evidence="4 5" key="1">
    <citation type="journal article" date="2021" name="bioRxiv">
        <title>The Gossypium anomalum genome as a resource for cotton improvement and evolutionary analysis of hybrid incompatibility.</title>
        <authorList>
            <person name="Grover C.E."/>
            <person name="Yuan D."/>
            <person name="Arick M.A."/>
            <person name="Miller E.R."/>
            <person name="Hu G."/>
            <person name="Peterson D.G."/>
            <person name="Wendel J.F."/>
            <person name="Udall J.A."/>
        </authorList>
    </citation>
    <scope>NUCLEOTIDE SEQUENCE [LARGE SCALE GENOMIC DNA]</scope>
    <source>
        <strain evidence="4">JFW-Udall</strain>
        <tissue evidence="4">Leaf</tissue>
    </source>
</reference>
<proteinExistence type="predicted"/>
<dbReference type="AlphaFoldDB" id="A0A8J5YTD2"/>
<comment type="caution">
    <text evidence="4">The sequence shown here is derived from an EMBL/GenBank/DDBJ whole genome shotgun (WGS) entry which is preliminary data.</text>
</comment>
<dbReference type="Pfam" id="PF00076">
    <property type="entry name" value="RRM_1"/>
    <property type="match status" value="1"/>
</dbReference>
<evidence type="ECO:0000313" key="4">
    <source>
        <dbReference type="EMBL" id="KAG8495881.1"/>
    </source>
</evidence>
<keyword evidence="1 2" id="KW-0694">RNA-binding</keyword>
<keyword evidence="5" id="KW-1185">Reference proteome</keyword>
<gene>
    <name evidence="4" type="ORF">CXB51_007510</name>
</gene>
<dbReference type="OrthoDB" id="990486at2759"/>
<dbReference type="InterPro" id="IPR050502">
    <property type="entry name" value="Euk_RNA-bind_prot"/>
</dbReference>
<feature type="domain" description="RRM" evidence="3">
    <location>
        <begin position="7"/>
        <end position="77"/>
    </location>
</feature>
<accession>A0A8J5YTD2</accession>
<dbReference type="InterPro" id="IPR035979">
    <property type="entry name" value="RBD_domain_sf"/>
</dbReference>
<evidence type="ECO:0000313" key="5">
    <source>
        <dbReference type="Proteomes" id="UP000701853"/>
    </source>
</evidence>
<dbReference type="Proteomes" id="UP000701853">
    <property type="component" value="Chromosome 4"/>
</dbReference>
<evidence type="ECO:0000256" key="2">
    <source>
        <dbReference type="PROSITE-ProRule" id="PRU00176"/>
    </source>
</evidence>
<dbReference type="EMBL" id="JAHUZN010000004">
    <property type="protein sequence ID" value="KAG8495881.1"/>
    <property type="molecule type" value="Genomic_DNA"/>
</dbReference>
<dbReference type="PANTHER" id="PTHR48025">
    <property type="entry name" value="OS02G0815200 PROTEIN"/>
    <property type="match status" value="1"/>
</dbReference>
<dbReference type="Gene3D" id="3.30.70.330">
    <property type="match status" value="1"/>
</dbReference>
<dbReference type="GO" id="GO:0003729">
    <property type="term" value="F:mRNA binding"/>
    <property type="evidence" value="ECO:0007669"/>
    <property type="project" value="TreeGrafter"/>
</dbReference>
<evidence type="ECO:0000256" key="1">
    <source>
        <dbReference type="ARBA" id="ARBA00022884"/>
    </source>
</evidence>
<dbReference type="PROSITE" id="PS50102">
    <property type="entry name" value="RRM"/>
    <property type="match status" value="1"/>
</dbReference>